<keyword evidence="8 14" id="KW-0808">Transferase</keyword>
<dbReference type="Gene3D" id="3.40.50.300">
    <property type="entry name" value="P-loop containing nucleotide triphosphate hydrolases"/>
    <property type="match status" value="1"/>
</dbReference>
<evidence type="ECO:0000256" key="11">
    <source>
        <dbReference type="ARBA" id="ARBA00022840"/>
    </source>
</evidence>
<evidence type="ECO:0000256" key="16">
    <source>
        <dbReference type="SAM" id="MobiDB-lite"/>
    </source>
</evidence>
<dbReference type="SUPFAM" id="SSF52540">
    <property type="entry name" value="P-loop containing nucleoside triphosphate hydrolases"/>
    <property type="match status" value="1"/>
</dbReference>
<dbReference type="InterPro" id="IPR006083">
    <property type="entry name" value="PRK/URK"/>
</dbReference>
<comment type="catalytic activity">
    <reaction evidence="1 14 15">
        <text>(R)-pantothenate + ATP = (R)-4'-phosphopantothenate + ADP + H(+)</text>
        <dbReference type="Rhea" id="RHEA:16373"/>
        <dbReference type="ChEBI" id="CHEBI:10986"/>
        <dbReference type="ChEBI" id="CHEBI:15378"/>
        <dbReference type="ChEBI" id="CHEBI:29032"/>
        <dbReference type="ChEBI" id="CHEBI:30616"/>
        <dbReference type="ChEBI" id="CHEBI:456216"/>
        <dbReference type="EC" id="2.7.1.33"/>
    </reaction>
</comment>
<feature type="domain" description="Phosphoribulokinase/uridine kinase" evidence="17">
    <location>
        <begin position="194"/>
        <end position="337"/>
    </location>
</feature>
<feature type="region of interest" description="Disordered" evidence="16">
    <location>
        <begin position="1"/>
        <end position="87"/>
    </location>
</feature>
<feature type="compositionally biased region" description="Polar residues" evidence="16">
    <location>
        <begin position="1"/>
        <end position="14"/>
    </location>
</feature>
<dbReference type="InterPro" id="IPR004566">
    <property type="entry name" value="PanK"/>
</dbReference>
<comment type="similarity">
    <text evidence="4 14 15">Belongs to the prokaryotic pantothenate kinase family.</text>
</comment>
<protein>
    <recommendedName>
        <fullName evidence="6 14">Pantothenate kinase</fullName>
        <ecNumber evidence="5 14">2.7.1.33</ecNumber>
    </recommendedName>
    <alternativeName>
        <fullName evidence="13 14">Pantothenic acid kinase</fullName>
    </alternativeName>
</protein>
<dbReference type="EC" id="2.7.1.33" evidence="5 14"/>
<evidence type="ECO:0000256" key="9">
    <source>
        <dbReference type="ARBA" id="ARBA00022741"/>
    </source>
</evidence>
<comment type="caution">
    <text evidence="18">The sequence shown here is derived from an EMBL/GenBank/DDBJ whole genome shotgun (WGS) entry which is preliminary data.</text>
</comment>
<name>A0ABP8JKY3_9MICO</name>
<comment type="subcellular location">
    <subcellularLocation>
        <location evidence="2 14 15">Cytoplasm</location>
    </subcellularLocation>
</comment>
<dbReference type="CDD" id="cd02025">
    <property type="entry name" value="PanK"/>
    <property type="match status" value="1"/>
</dbReference>
<evidence type="ECO:0000313" key="19">
    <source>
        <dbReference type="Proteomes" id="UP001500642"/>
    </source>
</evidence>
<evidence type="ECO:0000313" key="18">
    <source>
        <dbReference type="EMBL" id="GAA4392391.1"/>
    </source>
</evidence>
<evidence type="ECO:0000256" key="1">
    <source>
        <dbReference type="ARBA" id="ARBA00001206"/>
    </source>
</evidence>
<evidence type="ECO:0000256" key="12">
    <source>
        <dbReference type="ARBA" id="ARBA00022993"/>
    </source>
</evidence>
<dbReference type="EMBL" id="BAABGL010000015">
    <property type="protein sequence ID" value="GAA4392391.1"/>
    <property type="molecule type" value="Genomic_DNA"/>
</dbReference>
<keyword evidence="12 14" id="KW-0173">Coenzyme A biosynthesis</keyword>
<dbReference type="PANTHER" id="PTHR10285">
    <property type="entry name" value="URIDINE KINASE"/>
    <property type="match status" value="1"/>
</dbReference>
<evidence type="ECO:0000259" key="17">
    <source>
        <dbReference type="Pfam" id="PF00485"/>
    </source>
</evidence>
<dbReference type="NCBIfam" id="TIGR00554">
    <property type="entry name" value="panK_bact"/>
    <property type="match status" value="1"/>
</dbReference>
<evidence type="ECO:0000256" key="15">
    <source>
        <dbReference type="RuleBase" id="RU003530"/>
    </source>
</evidence>
<keyword evidence="7 14" id="KW-0963">Cytoplasm</keyword>
<evidence type="ECO:0000256" key="2">
    <source>
        <dbReference type="ARBA" id="ARBA00004496"/>
    </source>
</evidence>
<evidence type="ECO:0000256" key="13">
    <source>
        <dbReference type="ARBA" id="ARBA00032866"/>
    </source>
</evidence>
<dbReference type="Pfam" id="PF00485">
    <property type="entry name" value="PRK"/>
    <property type="match status" value="1"/>
</dbReference>
<reference evidence="19" key="1">
    <citation type="journal article" date="2019" name="Int. J. Syst. Evol. Microbiol.">
        <title>The Global Catalogue of Microorganisms (GCM) 10K type strain sequencing project: providing services to taxonomists for standard genome sequencing and annotation.</title>
        <authorList>
            <consortium name="The Broad Institute Genomics Platform"/>
            <consortium name="The Broad Institute Genome Sequencing Center for Infectious Disease"/>
            <person name="Wu L."/>
            <person name="Ma J."/>
        </authorList>
    </citation>
    <scope>NUCLEOTIDE SEQUENCE [LARGE SCALE GENOMIC DNA]</scope>
    <source>
        <strain evidence="19">JCM 17808</strain>
    </source>
</reference>
<comment type="pathway">
    <text evidence="3 14 15">Cofactor biosynthesis; coenzyme A biosynthesis; CoA from (R)-pantothenate: step 1/5.</text>
</comment>
<keyword evidence="10 14" id="KW-0418">Kinase</keyword>
<evidence type="ECO:0000256" key="6">
    <source>
        <dbReference type="ARBA" id="ARBA00015080"/>
    </source>
</evidence>
<evidence type="ECO:0000256" key="10">
    <source>
        <dbReference type="ARBA" id="ARBA00022777"/>
    </source>
</evidence>
<dbReference type="GO" id="GO:0016301">
    <property type="term" value="F:kinase activity"/>
    <property type="evidence" value="ECO:0007669"/>
    <property type="project" value="UniProtKB-KW"/>
</dbReference>
<gene>
    <name evidence="14 18" type="primary">coaA</name>
    <name evidence="18" type="ORF">GCM10023167_20570</name>
</gene>
<dbReference type="HAMAP" id="MF_00215">
    <property type="entry name" value="Pantothen_kinase_1"/>
    <property type="match status" value="1"/>
</dbReference>
<feature type="binding site" evidence="14">
    <location>
        <begin position="199"/>
        <end position="206"/>
    </location>
    <ligand>
        <name>ATP</name>
        <dbReference type="ChEBI" id="CHEBI:30616"/>
    </ligand>
</feature>
<organism evidence="18 19">
    <name type="scientific">Brevibacterium pityocampae</name>
    <dbReference type="NCBI Taxonomy" id="506594"/>
    <lineage>
        <taxon>Bacteria</taxon>
        <taxon>Bacillati</taxon>
        <taxon>Actinomycetota</taxon>
        <taxon>Actinomycetes</taxon>
        <taxon>Micrococcales</taxon>
        <taxon>Brevibacteriaceae</taxon>
        <taxon>Brevibacterium</taxon>
    </lineage>
</organism>
<dbReference type="Proteomes" id="UP001500642">
    <property type="component" value="Unassembled WGS sequence"/>
</dbReference>
<keyword evidence="11 14" id="KW-0067">ATP-binding</keyword>
<dbReference type="InterPro" id="IPR027417">
    <property type="entry name" value="P-loop_NTPase"/>
</dbReference>
<evidence type="ECO:0000256" key="3">
    <source>
        <dbReference type="ARBA" id="ARBA00005225"/>
    </source>
</evidence>
<sequence length="421" mass="46593">MSQETESAPDSHSAGSARAADTGERAADTDRPDSGDRLDGAGHPDRTSQSGIAVQPGSAAQPDRTAQSSDRSAGSRSGDSPDLDPARRLAGLHTARPRADLESFASPFREFDRESWSKLAETMPLPLTAQDIERLRGLGETIDLDEVATIYLPVSRLLNLYVSARGQKHEATREFFAPLRADGRDPAPRRTPFVIGVAGSVAVGKSTTARVLREMLARWPDTPRVELLTTDGFLFPNAELERRGLSGRKGFPESYDRRALLRFLSAVKSGAPEVRAPVYSHHTYDIVPGAQITVRSPDVLIVEGLNVLQPARPRPDGRVGMSVSDYFDFSIYVDARTSDIRDWYIARFMKLKHGAFQDPDSYFHRYSRLSEEEGRTLAGEIWGSINAPNLRENVLPSRGRADLIMHKAADHEIRRIRLRKL</sequence>
<accession>A0ABP8JKY3</accession>
<evidence type="ECO:0000256" key="7">
    <source>
        <dbReference type="ARBA" id="ARBA00022490"/>
    </source>
</evidence>
<evidence type="ECO:0000256" key="14">
    <source>
        <dbReference type="HAMAP-Rule" id="MF_00215"/>
    </source>
</evidence>
<keyword evidence="9 14" id="KW-0547">Nucleotide-binding</keyword>
<evidence type="ECO:0000256" key="4">
    <source>
        <dbReference type="ARBA" id="ARBA00006087"/>
    </source>
</evidence>
<keyword evidence="19" id="KW-1185">Reference proteome</keyword>
<evidence type="ECO:0000256" key="5">
    <source>
        <dbReference type="ARBA" id="ARBA00012102"/>
    </source>
</evidence>
<feature type="compositionally biased region" description="Basic and acidic residues" evidence="16">
    <location>
        <begin position="21"/>
        <end position="46"/>
    </location>
</feature>
<evidence type="ECO:0000256" key="8">
    <source>
        <dbReference type="ARBA" id="ARBA00022679"/>
    </source>
</evidence>
<feature type="compositionally biased region" description="Low complexity" evidence="16">
    <location>
        <begin position="66"/>
        <end position="80"/>
    </location>
</feature>
<proteinExistence type="inferred from homology"/>